<proteinExistence type="inferred from homology"/>
<name>A0A2Z4AE85_9BACT</name>
<feature type="domain" description="Peptidase M16 N-terminal" evidence="2">
    <location>
        <begin position="477"/>
        <end position="577"/>
    </location>
</feature>
<dbReference type="Gene3D" id="3.30.830.10">
    <property type="entry name" value="Metalloenzyme, LuxS/M16 peptidase-like"/>
    <property type="match status" value="4"/>
</dbReference>
<feature type="domain" description="Peptidase M16 C-terminal" evidence="3">
    <location>
        <begin position="187"/>
        <end position="363"/>
    </location>
</feature>
<dbReference type="PANTHER" id="PTHR11851">
    <property type="entry name" value="METALLOPROTEASE"/>
    <property type="match status" value="1"/>
</dbReference>
<dbReference type="GO" id="GO:0046872">
    <property type="term" value="F:metal ion binding"/>
    <property type="evidence" value="ECO:0007669"/>
    <property type="project" value="InterPro"/>
</dbReference>
<dbReference type="EMBL" id="CP029803">
    <property type="protein sequence ID" value="AWT60649.1"/>
    <property type="molecule type" value="Genomic_DNA"/>
</dbReference>
<keyword evidence="4" id="KW-0378">Hydrolase</keyword>
<feature type="domain" description="Peptidase M16 N-terminal" evidence="2">
    <location>
        <begin position="33"/>
        <end position="180"/>
    </location>
</feature>
<dbReference type="KEGG" id="mtar:DF168_01866"/>
<dbReference type="GO" id="GO:0006508">
    <property type="term" value="P:proteolysis"/>
    <property type="evidence" value="ECO:0007669"/>
    <property type="project" value="UniProtKB-KW"/>
</dbReference>
<evidence type="ECO:0000313" key="4">
    <source>
        <dbReference type="EMBL" id="AWT60649.1"/>
    </source>
</evidence>
<protein>
    <submittedName>
        <fullName evidence="4">Putative zinc protease</fullName>
        <ecNumber evidence="4">3.4.24.-</ecNumber>
    </submittedName>
</protein>
<dbReference type="AlphaFoldDB" id="A0A2Z4AE85"/>
<dbReference type="EC" id="3.4.24.-" evidence="4"/>
<evidence type="ECO:0000313" key="5">
    <source>
        <dbReference type="Proteomes" id="UP000247465"/>
    </source>
</evidence>
<sequence>MSTVSSLGEGWTPLIDEFFDEKVDRYVLRNGLVVLIKEDHSSKLASAQVWVKAGSICEGENLGSGLSHFLEHMLFKGTHKRPGIQISRDVQEAGGNINAYTTFDRTVYYIDLPSESINLALDVLGDAVFNALLPKEEVDREREVILREIDMGMDDPDRRVTQALFGNAYRLHPYRNPVIGYREVFEKLQRESLVTYYKAQYVPNNIVLVVVGDVDVDTVKEEVERNFGKYPRVSLPASILFDEPQQLALREEHLYGDVNICRGGLAFKTCGMVHPDGPALDVLAAVLGGGNSSVLWRRLREEKKIVHYVDAATWTQGTSGMLWISYLCDNDKRPIVQDAILEEIEGVGANGFTEAQIAKVRRQALVSEIDLRKTMSGQASRLGLAEVVIGDLGYPRNYFRRIEAVSTQQLVALTSKYLRRDRLTAVSLNAKDIVSRKSKLVGEPLSVPKFETVVLPNGARIVWQKLRRLPKVHLRPVFRGGALYESPLNRGVTGILATLLTKDTMSRDTLEISETVEGLGASFGEFIGNNTFGFFLEVMSSDVAFAVELLGECMLSPAFKNDTFERERMAQIASLNEELDEIVDYGKKYLRDLFFGDHPLSVDPQGTIKTMECLTQIDVKRHFEKLVRGGNLVLGVSGDFDEGELIPKLSDLLGEMKNVDFTPETVPFDGPACPGVFERNLNREQAVIFQAYPDVGIIDPRYHAGEILVELFSEMSGRLFLRVREELGLAYFVGASRISGIESGMFYFCCGTHPDSHKQVGEEFNEEVHRVRSGKITESELRRCQRRLKAQKRMSLQTIGSCAMQAALNVTYNLPANDWSNYDERIDSITTEDLRKFAIEMLNPDRAVRLVVKP</sequence>
<dbReference type="InterPro" id="IPR011249">
    <property type="entry name" value="Metalloenz_LuxS/M16"/>
</dbReference>
<dbReference type="SUPFAM" id="SSF63411">
    <property type="entry name" value="LuxS/MPP-like metallohydrolase"/>
    <property type="match status" value="4"/>
</dbReference>
<dbReference type="Pfam" id="PF00675">
    <property type="entry name" value="Peptidase_M16"/>
    <property type="match status" value="2"/>
</dbReference>
<evidence type="ECO:0000259" key="3">
    <source>
        <dbReference type="Pfam" id="PF05193"/>
    </source>
</evidence>
<evidence type="ECO:0000256" key="1">
    <source>
        <dbReference type="ARBA" id="ARBA00007261"/>
    </source>
</evidence>
<dbReference type="InterPro" id="IPR011765">
    <property type="entry name" value="Pept_M16_N"/>
</dbReference>
<feature type="domain" description="Peptidase M16 C-terminal" evidence="3">
    <location>
        <begin position="618"/>
        <end position="788"/>
    </location>
</feature>
<evidence type="ECO:0000259" key="2">
    <source>
        <dbReference type="Pfam" id="PF00675"/>
    </source>
</evidence>
<keyword evidence="4" id="KW-0645">Protease</keyword>
<dbReference type="Pfam" id="PF05193">
    <property type="entry name" value="Peptidase_M16_C"/>
    <property type="match status" value="2"/>
</dbReference>
<dbReference type="InterPro" id="IPR050361">
    <property type="entry name" value="MPP/UQCRC_Complex"/>
</dbReference>
<dbReference type="GO" id="GO:0008233">
    <property type="term" value="F:peptidase activity"/>
    <property type="evidence" value="ECO:0007669"/>
    <property type="project" value="UniProtKB-KW"/>
</dbReference>
<accession>A0A2Z4AE85</accession>
<gene>
    <name evidence="4" type="ORF">DF168_01866</name>
</gene>
<dbReference type="InterPro" id="IPR007863">
    <property type="entry name" value="Peptidase_M16_C"/>
</dbReference>
<dbReference type="Proteomes" id="UP000247465">
    <property type="component" value="Chromosome"/>
</dbReference>
<comment type="similarity">
    <text evidence="1">Belongs to the peptidase M16 family.</text>
</comment>
<dbReference type="PANTHER" id="PTHR11851:SF49">
    <property type="entry name" value="MITOCHONDRIAL-PROCESSING PEPTIDASE SUBUNIT ALPHA"/>
    <property type="match status" value="1"/>
</dbReference>
<reference evidence="4 5" key="1">
    <citation type="submission" date="2018-06" db="EMBL/GenBank/DDBJ databases">
        <title>Draft Genome Sequence of a Novel Marine Bacterium Related to the Verrucomicrobia.</title>
        <authorList>
            <person name="Vosseberg J."/>
            <person name="Martijn J."/>
            <person name="Ettema T.J.G."/>
        </authorList>
    </citation>
    <scope>NUCLEOTIDE SEQUENCE [LARGE SCALE GENOMIC DNA]</scope>
    <source>
        <strain evidence="4">TARA_B100001123</strain>
    </source>
</reference>
<organism evidence="4 5">
    <name type="scientific">Candidatus Moanibacter tarae</name>
    <dbReference type="NCBI Taxonomy" id="2200854"/>
    <lineage>
        <taxon>Bacteria</taxon>
        <taxon>Pseudomonadati</taxon>
        <taxon>Verrucomicrobiota</taxon>
        <taxon>Opitutia</taxon>
        <taxon>Puniceicoccales</taxon>
        <taxon>Puniceicoccales incertae sedis</taxon>
        <taxon>Candidatus Moanibacter</taxon>
    </lineage>
</organism>